<dbReference type="Proteomes" id="UP000199645">
    <property type="component" value="Unassembled WGS sequence"/>
</dbReference>
<dbReference type="SUPFAM" id="SSF46689">
    <property type="entry name" value="Homeodomain-like"/>
    <property type="match status" value="1"/>
</dbReference>
<dbReference type="GO" id="GO:0000976">
    <property type="term" value="F:transcription cis-regulatory region binding"/>
    <property type="evidence" value="ECO:0007669"/>
    <property type="project" value="TreeGrafter"/>
</dbReference>
<keyword evidence="3" id="KW-0804">Transcription</keyword>
<dbReference type="InterPro" id="IPR050109">
    <property type="entry name" value="HTH-type_TetR-like_transc_reg"/>
</dbReference>
<proteinExistence type="predicted"/>
<keyword evidence="7" id="KW-1185">Reference proteome</keyword>
<feature type="region of interest" description="Disordered" evidence="4">
    <location>
        <begin position="1"/>
        <end position="22"/>
    </location>
</feature>
<dbReference type="SUPFAM" id="SSF48498">
    <property type="entry name" value="Tetracyclin repressor-like, C-terminal domain"/>
    <property type="match status" value="1"/>
</dbReference>
<feature type="domain" description="Tetracycline repressor TetR C-terminal" evidence="5">
    <location>
        <begin position="88"/>
        <end position="232"/>
    </location>
</feature>
<dbReference type="Pfam" id="PF02909">
    <property type="entry name" value="TetR_C_1"/>
    <property type="match status" value="1"/>
</dbReference>
<evidence type="ECO:0000256" key="4">
    <source>
        <dbReference type="SAM" id="MobiDB-lite"/>
    </source>
</evidence>
<accession>A0A1I2FYG7</accession>
<dbReference type="InterPro" id="IPR036271">
    <property type="entry name" value="Tet_transcr_reg_TetR-rel_C_sf"/>
</dbReference>
<keyword evidence="2" id="KW-0238">DNA-binding</keyword>
<dbReference type="Gene3D" id="1.10.357.10">
    <property type="entry name" value="Tetracycline Repressor, domain 2"/>
    <property type="match status" value="1"/>
</dbReference>
<evidence type="ECO:0000256" key="1">
    <source>
        <dbReference type="ARBA" id="ARBA00023015"/>
    </source>
</evidence>
<dbReference type="STRING" id="35752.SAMN05421541_10614"/>
<dbReference type="GO" id="GO:0003700">
    <property type="term" value="F:DNA-binding transcription factor activity"/>
    <property type="evidence" value="ECO:0007669"/>
    <property type="project" value="TreeGrafter"/>
</dbReference>
<evidence type="ECO:0000256" key="2">
    <source>
        <dbReference type="ARBA" id="ARBA00023125"/>
    </source>
</evidence>
<organism evidence="6 7">
    <name type="scientific">Actinoplanes philippinensis</name>
    <dbReference type="NCBI Taxonomy" id="35752"/>
    <lineage>
        <taxon>Bacteria</taxon>
        <taxon>Bacillati</taxon>
        <taxon>Actinomycetota</taxon>
        <taxon>Actinomycetes</taxon>
        <taxon>Micromonosporales</taxon>
        <taxon>Micromonosporaceae</taxon>
        <taxon>Actinoplanes</taxon>
    </lineage>
</organism>
<dbReference type="PANTHER" id="PTHR30055">
    <property type="entry name" value="HTH-TYPE TRANSCRIPTIONAL REGULATOR RUTR"/>
    <property type="match status" value="1"/>
</dbReference>
<dbReference type="Gene3D" id="1.10.10.60">
    <property type="entry name" value="Homeodomain-like"/>
    <property type="match status" value="1"/>
</dbReference>
<dbReference type="EMBL" id="FONV01000006">
    <property type="protein sequence ID" value="SFF09847.1"/>
    <property type="molecule type" value="Genomic_DNA"/>
</dbReference>
<dbReference type="PANTHER" id="PTHR30055:SF151">
    <property type="entry name" value="TRANSCRIPTIONAL REGULATORY PROTEIN"/>
    <property type="match status" value="1"/>
</dbReference>
<evidence type="ECO:0000259" key="5">
    <source>
        <dbReference type="Pfam" id="PF02909"/>
    </source>
</evidence>
<sequence length="234" mass="25275">MAEAPGSLVWSLPEPPGGQQPNLSRDRIVRAALKIADAEGAPAATMRRVATALGSSTPMSLYRYVGSKDGLVDLMLDAACGEVSTPAPSGDWRADLRALALANWDMMQRHQWFAELVHTRPPLGPNALRLTDYGLGALSFLDPATAMTYLGMVNSLTIGTALQLAEELKMRRRVGLPTDDDLRAAVKPIHDEIVATGRYPNYNRWAADGGRFHNAAGFPLMLDILLDGLAARMP</sequence>
<dbReference type="GO" id="GO:0045892">
    <property type="term" value="P:negative regulation of DNA-templated transcription"/>
    <property type="evidence" value="ECO:0007669"/>
    <property type="project" value="InterPro"/>
</dbReference>
<protein>
    <submittedName>
        <fullName evidence="6">Regulatory protein, tetR family</fullName>
    </submittedName>
</protein>
<dbReference type="AlphaFoldDB" id="A0A1I2FYG7"/>
<evidence type="ECO:0000313" key="6">
    <source>
        <dbReference type="EMBL" id="SFF09847.1"/>
    </source>
</evidence>
<evidence type="ECO:0000313" key="7">
    <source>
        <dbReference type="Proteomes" id="UP000199645"/>
    </source>
</evidence>
<dbReference type="InterPro" id="IPR004111">
    <property type="entry name" value="Repressor_TetR_C"/>
</dbReference>
<name>A0A1I2FYG7_9ACTN</name>
<evidence type="ECO:0000256" key="3">
    <source>
        <dbReference type="ARBA" id="ARBA00023163"/>
    </source>
</evidence>
<dbReference type="InterPro" id="IPR009057">
    <property type="entry name" value="Homeodomain-like_sf"/>
</dbReference>
<dbReference type="RefSeq" id="WP_177319740.1">
    <property type="nucleotide sequence ID" value="NZ_BOMT01000023.1"/>
</dbReference>
<keyword evidence="1" id="KW-0805">Transcription regulation</keyword>
<gene>
    <name evidence="6" type="ORF">SAMN05421541_10614</name>
</gene>
<reference evidence="6 7" key="1">
    <citation type="submission" date="2016-10" db="EMBL/GenBank/DDBJ databases">
        <authorList>
            <person name="de Groot N.N."/>
        </authorList>
    </citation>
    <scope>NUCLEOTIDE SEQUENCE [LARGE SCALE GENOMIC DNA]</scope>
    <source>
        <strain evidence="6 7">DSM 43019</strain>
    </source>
</reference>